<keyword evidence="4" id="KW-0233">DNA recombination</keyword>
<keyword evidence="9" id="KW-1185">Reference proteome</keyword>
<feature type="domain" description="Tyr recombinase" evidence="6">
    <location>
        <begin position="101"/>
        <end position="315"/>
    </location>
</feature>
<reference evidence="8 9" key="1">
    <citation type="submission" date="2023-04" db="EMBL/GenBank/DDBJ databases">
        <title>Marinobulbifer ophiurae gen. nov., sp. Nov., isolate from tissue of brittle star Ophioplocus japonicus.</title>
        <authorList>
            <person name="Kawano K."/>
            <person name="Sawayama S."/>
            <person name="Nakagawa S."/>
        </authorList>
    </citation>
    <scope>NUCLEOTIDE SEQUENCE [LARGE SCALE GENOMIC DNA]</scope>
    <source>
        <strain evidence="8 9">NKW57</strain>
    </source>
</reference>
<evidence type="ECO:0000256" key="3">
    <source>
        <dbReference type="ARBA" id="ARBA00023125"/>
    </source>
</evidence>
<comment type="caution">
    <text evidence="8">The sequence shown here is derived from an EMBL/GenBank/DDBJ whole genome shotgun (WGS) entry which is preliminary data.</text>
</comment>
<dbReference type="InterPro" id="IPR011010">
    <property type="entry name" value="DNA_brk_join_enz"/>
</dbReference>
<dbReference type="PROSITE" id="PS51900">
    <property type="entry name" value="CB"/>
    <property type="match status" value="1"/>
</dbReference>
<evidence type="ECO:0000259" key="7">
    <source>
        <dbReference type="PROSITE" id="PS51900"/>
    </source>
</evidence>
<keyword evidence="2" id="KW-0229">DNA integration</keyword>
<dbReference type="InterPro" id="IPR050090">
    <property type="entry name" value="Tyrosine_recombinase_XerCD"/>
</dbReference>
<dbReference type="Gene3D" id="1.10.150.130">
    <property type="match status" value="1"/>
</dbReference>
<dbReference type="InterPro" id="IPR044068">
    <property type="entry name" value="CB"/>
</dbReference>
<sequence>MSEFLKQVRDQIRGTQYSIRTEDTYLNWIRDFLRFHGYRSVDEIGPEEDIRRYLTYLAIKRNVAPNTQRTALNAIVFLYKTILKREVGDFGEFTRARAPKKLPVVLSKTEVSGLFQQLTGATKLCAALMYGSGLRVMETVRLRVKDVDFENLTLTIMEGKGRKQRIVTLAPELVAALERQIAIVTSLYEQDRREPGWGGVFLPYALPRKNPGWAFELCWQYLFPAAQFSTDPRSGKRRRHHISEQVLQRAMKRAVRAAGIRKPASCHSLRHSFATHLLERGADIRTVQEQLGHTDIRTTEIYTHVINRGGHAVRSPLSDLVGD</sequence>
<comment type="similarity">
    <text evidence="1">Belongs to the 'phage' integrase family.</text>
</comment>
<dbReference type="NCBIfam" id="TIGR02249">
    <property type="entry name" value="integrase_gron"/>
    <property type="match status" value="1"/>
</dbReference>
<evidence type="ECO:0000313" key="8">
    <source>
        <dbReference type="EMBL" id="GMG87671.1"/>
    </source>
</evidence>
<evidence type="ECO:0000256" key="1">
    <source>
        <dbReference type="ARBA" id="ARBA00008857"/>
    </source>
</evidence>
<keyword evidence="3 5" id="KW-0238">DNA-binding</keyword>
<dbReference type="Pfam" id="PF00589">
    <property type="entry name" value="Phage_integrase"/>
    <property type="match status" value="1"/>
</dbReference>
<dbReference type="InterPro" id="IPR004107">
    <property type="entry name" value="Integrase_SAM-like_N"/>
</dbReference>
<proteinExistence type="inferred from homology"/>
<organism evidence="8 9">
    <name type="scientific">Biformimicrobium ophioploci</name>
    <dbReference type="NCBI Taxonomy" id="3036711"/>
    <lineage>
        <taxon>Bacteria</taxon>
        <taxon>Pseudomonadati</taxon>
        <taxon>Pseudomonadota</taxon>
        <taxon>Gammaproteobacteria</taxon>
        <taxon>Cellvibrionales</taxon>
        <taxon>Microbulbiferaceae</taxon>
        <taxon>Biformimicrobium</taxon>
    </lineage>
</organism>
<dbReference type="PANTHER" id="PTHR30349:SF64">
    <property type="entry name" value="PROPHAGE INTEGRASE INTD-RELATED"/>
    <property type="match status" value="1"/>
</dbReference>
<dbReference type="InterPro" id="IPR002104">
    <property type="entry name" value="Integrase_catalytic"/>
</dbReference>
<dbReference type="InterPro" id="IPR013762">
    <property type="entry name" value="Integrase-like_cat_sf"/>
</dbReference>
<feature type="domain" description="Core-binding (CB)" evidence="7">
    <location>
        <begin position="1"/>
        <end position="83"/>
    </location>
</feature>
<evidence type="ECO:0000256" key="2">
    <source>
        <dbReference type="ARBA" id="ARBA00022908"/>
    </source>
</evidence>
<dbReference type="PROSITE" id="PS51898">
    <property type="entry name" value="TYR_RECOMBINASE"/>
    <property type="match status" value="1"/>
</dbReference>
<dbReference type="RefSeq" id="WP_285764286.1">
    <property type="nucleotide sequence ID" value="NZ_BSYJ01000003.1"/>
</dbReference>
<dbReference type="InterPro" id="IPR011946">
    <property type="entry name" value="Integrase_integron-type"/>
</dbReference>
<evidence type="ECO:0000313" key="9">
    <source>
        <dbReference type="Proteomes" id="UP001224392"/>
    </source>
</evidence>
<dbReference type="SUPFAM" id="SSF56349">
    <property type="entry name" value="DNA breaking-rejoining enzymes"/>
    <property type="match status" value="1"/>
</dbReference>
<dbReference type="EMBL" id="BSYJ01000003">
    <property type="protein sequence ID" value="GMG87671.1"/>
    <property type="molecule type" value="Genomic_DNA"/>
</dbReference>
<dbReference type="Pfam" id="PF13495">
    <property type="entry name" value="Phage_int_SAM_4"/>
    <property type="match status" value="1"/>
</dbReference>
<gene>
    <name evidence="8" type="primary">intIA</name>
    <name evidence="8" type="ORF">MNKW57_19920</name>
</gene>
<evidence type="ECO:0000256" key="5">
    <source>
        <dbReference type="PROSITE-ProRule" id="PRU01248"/>
    </source>
</evidence>
<evidence type="ECO:0000256" key="4">
    <source>
        <dbReference type="ARBA" id="ARBA00023172"/>
    </source>
</evidence>
<accession>A0ABQ6LZZ4</accession>
<name>A0ABQ6LZZ4_9GAMM</name>
<dbReference type="Proteomes" id="UP001224392">
    <property type="component" value="Unassembled WGS sequence"/>
</dbReference>
<dbReference type="InterPro" id="IPR010998">
    <property type="entry name" value="Integrase_recombinase_N"/>
</dbReference>
<dbReference type="Gene3D" id="1.10.443.10">
    <property type="entry name" value="Intergrase catalytic core"/>
    <property type="match status" value="1"/>
</dbReference>
<evidence type="ECO:0000259" key="6">
    <source>
        <dbReference type="PROSITE" id="PS51898"/>
    </source>
</evidence>
<protein>
    <submittedName>
        <fullName evidence="8">Integron integrase IntIA</fullName>
    </submittedName>
</protein>
<dbReference type="PANTHER" id="PTHR30349">
    <property type="entry name" value="PHAGE INTEGRASE-RELATED"/>
    <property type="match status" value="1"/>
</dbReference>